<keyword evidence="2" id="KW-1133">Transmembrane helix</keyword>
<dbReference type="OrthoDB" id="345222at2"/>
<dbReference type="Pfam" id="PF01650">
    <property type="entry name" value="Peptidase_C13"/>
    <property type="match status" value="1"/>
</dbReference>
<dbReference type="InterPro" id="IPR001096">
    <property type="entry name" value="Peptidase_C13"/>
</dbReference>
<comment type="caution">
    <text evidence="3">The sequence shown here is derived from an EMBL/GenBank/DDBJ whole genome shotgun (WGS) entry which is preliminary data.</text>
</comment>
<keyword evidence="2" id="KW-0812">Transmembrane</keyword>
<proteinExistence type="predicted"/>
<feature type="transmembrane region" description="Helical" evidence="2">
    <location>
        <begin position="67"/>
        <end position="87"/>
    </location>
</feature>
<organism evidence="3 4">
    <name type="scientific">Undibacterium pigrum</name>
    <dbReference type="NCBI Taxonomy" id="401470"/>
    <lineage>
        <taxon>Bacteria</taxon>
        <taxon>Pseudomonadati</taxon>
        <taxon>Pseudomonadota</taxon>
        <taxon>Betaproteobacteria</taxon>
        <taxon>Burkholderiales</taxon>
        <taxon>Oxalobacteraceae</taxon>
        <taxon>Undibacterium</taxon>
    </lineage>
</organism>
<feature type="transmembrane region" description="Helical" evidence="2">
    <location>
        <begin position="172"/>
        <end position="194"/>
    </location>
</feature>
<dbReference type="GO" id="GO:0006508">
    <property type="term" value="P:proteolysis"/>
    <property type="evidence" value="ECO:0007669"/>
    <property type="project" value="InterPro"/>
</dbReference>
<dbReference type="EMBL" id="QJKB01000016">
    <property type="protein sequence ID" value="PXX37337.1"/>
    <property type="molecule type" value="Genomic_DNA"/>
</dbReference>
<name>A0A318ITW9_9BURK</name>
<sequence length="510" mass="56442">MSESNITNVEKKFEEAGGQVESQAPSVLSSSQSAEEKAGWTRLISEALRISFLKSPHWEGIPVSPSIMLLLVAGYILTMMCLQRLAIAGPADFHFRAIGANWFAFASWAWLCFSLRRYPVNPDKKNTGIAPSASHLFVLSLAQGLFLSLILNLPFCLAMNMGWIRYDHFSQIIGWLIYLTPVLLTIAIQSVFLWRACDRRASSIALIFFVTISGVAMQVTTNPPHFWYPKRVESSDADSSDKSLDISQEIFEAQAALLQEKMGALQPQRPGVIDLYSLNFAPYGEENVFLNETSMVSQVMEKRFDAAGRSLLLVNNPGTITSLPWATPLNLQRAIQQVAKRMDLNEDILFLHMSSHGASDGELSAGMWPLSVKSVTPEDLKQWLDEAGIKHRVISISACYAGNWVAPLSDDNTLVMTASDADHTSYGCGSKSELTFFGRAMYDEQLRDKTLSFETAHAAARPIIKQREEEAGKSDGYSNPQIAVGANIRERLKLLEQRLSSIAGAPQPVK</sequence>
<evidence type="ECO:0000313" key="4">
    <source>
        <dbReference type="Proteomes" id="UP000247792"/>
    </source>
</evidence>
<dbReference type="Proteomes" id="UP000247792">
    <property type="component" value="Unassembled WGS sequence"/>
</dbReference>
<feature type="transmembrane region" description="Helical" evidence="2">
    <location>
        <begin position="201"/>
        <end position="219"/>
    </location>
</feature>
<protein>
    <submittedName>
        <fullName evidence="3">Peptidase C13-like protein</fullName>
    </submittedName>
</protein>
<gene>
    <name evidence="3" type="ORF">DFR42_11632</name>
</gene>
<keyword evidence="4" id="KW-1185">Reference proteome</keyword>
<keyword evidence="2" id="KW-0472">Membrane</keyword>
<evidence type="ECO:0000256" key="2">
    <source>
        <dbReference type="SAM" id="Phobius"/>
    </source>
</evidence>
<feature type="transmembrane region" description="Helical" evidence="2">
    <location>
        <begin position="93"/>
        <end position="115"/>
    </location>
</feature>
<feature type="compositionally biased region" description="Low complexity" evidence="1">
    <location>
        <begin position="20"/>
        <end position="31"/>
    </location>
</feature>
<dbReference type="AlphaFoldDB" id="A0A318ITW9"/>
<feature type="region of interest" description="Disordered" evidence="1">
    <location>
        <begin position="1"/>
        <end position="31"/>
    </location>
</feature>
<reference evidence="3 4" key="1">
    <citation type="submission" date="2018-05" db="EMBL/GenBank/DDBJ databases">
        <title>Genomic Encyclopedia of Type Strains, Phase IV (KMG-IV): sequencing the most valuable type-strain genomes for metagenomic binning, comparative biology and taxonomic classification.</title>
        <authorList>
            <person name="Goeker M."/>
        </authorList>
    </citation>
    <scope>NUCLEOTIDE SEQUENCE [LARGE SCALE GENOMIC DNA]</scope>
    <source>
        <strain evidence="3 4">DSM 19792</strain>
    </source>
</reference>
<evidence type="ECO:0000256" key="1">
    <source>
        <dbReference type="SAM" id="MobiDB-lite"/>
    </source>
</evidence>
<dbReference type="Gene3D" id="3.40.50.1460">
    <property type="match status" value="1"/>
</dbReference>
<feature type="transmembrane region" description="Helical" evidence="2">
    <location>
        <begin position="136"/>
        <end position="160"/>
    </location>
</feature>
<evidence type="ECO:0000313" key="3">
    <source>
        <dbReference type="EMBL" id="PXX37337.1"/>
    </source>
</evidence>
<accession>A0A318ITW9</accession>
<dbReference type="GO" id="GO:0008233">
    <property type="term" value="F:peptidase activity"/>
    <property type="evidence" value="ECO:0007669"/>
    <property type="project" value="InterPro"/>
</dbReference>